<name>A0A177L1S7_9BACI</name>
<evidence type="ECO:0000259" key="1">
    <source>
        <dbReference type="Pfam" id="PF01844"/>
    </source>
</evidence>
<sequence>MALVTDTNIHIDIFLKITSDPSRDAFEIVQEHVDVAEKNPDAYTWWGNNQPFSPAKLNGFKQHGHSPKALIVIPQTSGGSGNIEYTADILDSIKFQDKGFPSDNWRPKYYSHIPHKVFLKLANFERLANITIYDVDNYYLLSNDDPLIIKLPTQYACGYVYRFKEKVEQLLPEGTSVIHEGKLFYEGDRKLTQHMAIERDQTLIRDAKKLFQKKHGKLFCEACDFDFTKSYGNLGEGFIEGHHKTPVSQLTEKTASKVEDIALLCSNCHSMIHRKKKCLTVEELKIILKENQGVS</sequence>
<protein>
    <recommendedName>
        <fullName evidence="1">HNH domain-containing protein</fullName>
    </recommendedName>
</protein>
<feature type="domain" description="HNH" evidence="1">
    <location>
        <begin position="220"/>
        <end position="274"/>
    </location>
</feature>
<dbReference type="InterPro" id="IPR003615">
    <property type="entry name" value="HNH_nuc"/>
</dbReference>
<evidence type="ECO:0000313" key="3">
    <source>
        <dbReference type="Proteomes" id="UP000077271"/>
    </source>
</evidence>
<dbReference type="AlphaFoldDB" id="A0A177L1S7"/>
<dbReference type="RefSeq" id="WP_082860491.1">
    <property type="nucleotide sequence ID" value="NZ_LQWZ01000002.1"/>
</dbReference>
<dbReference type="GO" id="GO:0003676">
    <property type="term" value="F:nucleic acid binding"/>
    <property type="evidence" value="ECO:0007669"/>
    <property type="project" value="InterPro"/>
</dbReference>
<dbReference type="InterPro" id="IPR002711">
    <property type="entry name" value="HNH"/>
</dbReference>
<accession>A0A177L1S7</accession>
<organism evidence="2 3">
    <name type="scientific">Domibacillus aminovorans</name>
    <dbReference type="NCBI Taxonomy" id="29332"/>
    <lineage>
        <taxon>Bacteria</taxon>
        <taxon>Bacillati</taxon>
        <taxon>Bacillota</taxon>
        <taxon>Bacilli</taxon>
        <taxon>Bacillales</taxon>
        <taxon>Bacillaceae</taxon>
        <taxon>Domibacillus</taxon>
    </lineage>
</organism>
<dbReference type="GO" id="GO:0004519">
    <property type="term" value="F:endonuclease activity"/>
    <property type="evidence" value="ECO:0007669"/>
    <property type="project" value="InterPro"/>
</dbReference>
<dbReference type="CDD" id="cd00085">
    <property type="entry name" value="HNHc"/>
    <property type="match status" value="1"/>
</dbReference>
<evidence type="ECO:0000313" key="2">
    <source>
        <dbReference type="EMBL" id="OAH59396.1"/>
    </source>
</evidence>
<proteinExistence type="predicted"/>
<gene>
    <name evidence="2" type="ORF">AWH48_14745</name>
</gene>
<dbReference type="GO" id="GO:0008270">
    <property type="term" value="F:zinc ion binding"/>
    <property type="evidence" value="ECO:0007669"/>
    <property type="project" value="InterPro"/>
</dbReference>
<comment type="caution">
    <text evidence="2">The sequence shown here is derived from an EMBL/GenBank/DDBJ whole genome shotgun (WGS) entry which is preliminary data.</text>
</comment>
<dbReference type="Proteomes" id="UP000077271">
    <property type="component" value="Unassembled WGS sequence"/>
</dbReference>
<dbReference type="EMBL" id="LQWZ01000002">
    <property type="protein sequence ID" value="OAH59396.1"/>
    <property type="molecule type" value="Genomic_DNA"/>
</dbReference>
<reference evidence="2 3" key="1">
    <citation type="submission" date="2016-01" db="EMBL/GenBank/DDBJ databases">
        <title>Investigation of taxonomic status of Bacillus aminovorans.</title>
        <authorList>
            <person name="Verma A."/>
            <person name="Pal Y."/>
            <person name="Krishnamurthi S."/>
        </authorList>
    </citation>
    <scope>NUCLEOTIDE SEQUENCE [LARGE SCALE GENOMIC DNA]</scope>
    <source>
        <strain evidence="2 3">DSM 4337</strain>
    </source>
</reference>
<dbReference type="Pfam" id="PF01844">
    <property type="entry name" value="HNH"/>
    <property type="match status" value="1"/>
</dbReference>